<feature type="compositionally biased region" description="Polar residues" evidence="4">
    <location>
        <begin position="402"/>
        <end position="415"/>
    </location>
</feature>
<dbReference type="InterPro" id="IPR012677">
    <property type="entry name" value="Nucleotide-bd_a/b_plait_sf"/>
</dbReference>
<evidence type="ECO:0000256" key="1">
    <source>
        <dbReference type="ARBA" id="ARBA00022553"/>
    </source>
</evidence>
<feature type="region of interest" description="Disordered" evidence="4">
    <location>
        <begin position="393"/>
        <end position="448"/>
    </location>
</feature>
<gene>
    <name evidence="6" type="ORF">DEBR0S2_04654G</name>
</gene>
<organism evidence="6 7">
    <name type="scientific">Dekkera bruxellensis</name>
    <name type="common">Brettanomyces custersii</name>
    <dbReference type="NCBI Taxonomy" id="5007"/>
    <lineage>
        <taxon>Eukaryota</taxon>
        <taxon>Fungi</taxon>
        <taxon>Dikarya</taxon>
        <taxon>Ascomycota</taxon>
        <taxon>Saccharomycotina</taxon>
        <taxon>Pichiomycetes</taxon>
        <taxon>Pichiales</taxon>
        <taxon>Pichiaceae</taxon>
        <taxon>Brettanomyces</taxon>
    </lineage>
</organism>
<keyword evidence="7" id="KW-1185">Reference proteome</keyword>
<accession>A0A7D9GYW2</accession>
<dbReference type="PANTHER" id="PTHR10501">
    <property type="entry name" value="U1 SMALL NUCLEAR RIBONUCLEOPROTEIN A/U2 SMALL NUCLEAR RIBONUCLEOPROTEIN B"/>
    <property type="match status" value="1"/>
</dbReference>
<dbReference type="InterPro" id="IPR000504">
    <property type="entry name" value="RRM_dom"/>
</dbReference>
<feature type="region of interest" description="Disordered" evidence="4">
    <location>
        <begin position="600"/>
        <end position="657"/>
    </location>
</feature>
<name>A0A7D9GYW2_DEKBR</name>
<dbReference type="Gene3D" id="3.30.70.330">
    <property type="match status" value="1"/>
</dbReference>
<proteinExistence type="predicted"/>
<dbReference type="GO" id="GO:0003723">
    <property type="term" value="F:RNA binding"/>
    <property type="evidence" value="ECO:0007669"/>
    <property type="project" value="UniProtKB-UniRule"/>
</dbReference>
<feature type="region of interest" description="Disordered" evidence="4">
    <location>
        <begin position="183"/>
        <end position="262"/>
    </location>
</feature>
<dbReference type="Proteomes" id="UP000478008">
    <property type="component" value="Unassembled WGS sequence"/>
</dbReference>
<evidence type="ECO:0000256" key="3">
    <source>
        <dbReference type="PROSITE-ProRule" id="PRU00176"/>
    </source>
</evidence>
<dbReference type="AlphaFoldDB" id="A0A7D9GYW2"/>
<dbReference type="SMART" id="SM00360">
    <property type="entry name" value="RRM"/>
    <property type="match status" value="1"/>
</dbReference>
<dbReference type="FunFam" id="3.30.70.330:FF:000089">
    <property type="entry name" value="RNA binding protein"/>
    <property type="match status" value="1"/>
</dbReference>
<dbReference type="GO" id="GO:0008361">
    <property type="term" value="P:regulation of cell size"/>
    <property type="evidence" value="ECO:0007669"/>
    <property type="project" value="UniProtKB-ARBA"/>
</dbReference>
<dbReference type="PROSITE" id="PS50102">
    <property type="entry name" value="RRM"/>
    <property type="match status" value="1"/>
</dbReference>
<dbReference type="SUPFAM" id="SSF54928">
    <property type="entry name" value="RNA-binding domain, RBD"/>
    <property type="match status" value="1"/>
</dbReference>
<evidence type="ECO:0000313" key="7">
    <source>
        <dbReference type="Proteomes" id="UP000478008"/>
    </source>
</evidence>
<dbReference type="Pfam" id="PF00076">
    <property type="entry name" value="RRM_1"/>
    <property type="match status" value="1"/>
</dbReference>
<keyword evidence="1" id="KW-0597">Phosphoprotein</keyword>
<evidence type="ECO:0000313" key="6">
    <source>
        <dbReference type="EMBL" id="VUG17342.1"/>
    </source>
</evidence>
<dbReference type="EMBL" id="CABFWN010000002">
    <property type="protein sequence ID" value="VUG17342.1"/>
    <property type="molecule type" value="Genomic_DNA"/>
</dbReference>
<sequence>MNSTANPSTAGFSRQSGVTPIDGSLMEGQMAFDDLVAPMATLSLYGSALSRTSSAPAPAPDAAAPAASSPTSSVVRADSPVRASAPCVRISNIPADTSLREAYLVFSLCIDEITYVNVVRESGANDAQRSADGSLDGAAPVILAYFASDKTAQQVAQLLDSRRLFGSSHGAVAVDYLDGTHARSVRQRTQAQHAPHAQSAPQAHQRTQQSQFLQGPPVPQKAMLSGKSRMLFGGLDPAPAASAPTSASSSSGSSSGRSSAPNLFLHQPQLAQRPEPSQSFSAQSVLSSLTSPIVTSSGRNVLMLDQYDHMMHPWASGNTPVGSPVSASASQTPLSVNTSLAGAGALSASSTPLSATFGAAEWDRRAHPFLSADHRTSQSKGLSLGQGMGALGADLLSMPGAQPQSRTAQMPQLTSPARLDAQQRQRQQAKRQLQVQIPPAQGQQAQQAQQAEQVQQVQQAQQAQQEQDVLGSSPQLSMAERGAPKQLPPAQTALEQQQQQQLIPELSLLSRIPPPTNPADQNPPCNTLYVGNLPPDATELELRELFQPQKGFKRLSFKNKQSNGNSHHGPMCFVEFEDVAHATRALAELYGRTLPRSGSNAKGGIRLSFSKNPLGVRGPGSSRRASAPNQYRGGAGAGGYSNYSGGNYGQYTYARGK</sequence>
<feature type="compositionally biased region" description="Low complexity" evidence="4">
    <location>
        <begin position="417"/>
        <end position="448"/>
    </location>
</feature>
<feature type="compositionally biased region" description="Low complexity" evidence="4">
    <location>
        <begin position="237"/>
        <end position="261"/>
    </location>
</feature>
<keyword evidence="2 3" id="KW-0694">RNA-binding</keyword>
<evidence type="ECO:0000259" key="5">
    <source>
        <dbReference type="PROSITE" id="PS50102"/>
    </source>
</evidence>
<dbReference type="InterPro" id="IPR035979">
    <property type="entry name" value="RBD_domain_sf"/>
</dbReference>
<protein>
    <submittedName>
        <fullName evidence="6">DEBR0S2_04654g1_1</fullName>
    </submittedName>
</protein>
<feature type="domain" description="RRM" evidence="5">
    <location>
        <begin position="526"/>
        <end position="612"/>
    </location>
</feature>
<feature type="compositionally biased region" description="Low complexity" evidence="4">
    <location>
        <begin position="488"/>
        <end position="500"/>
    </location>
</feature>
<feature type="compositionally biased region" description="Low complexity" evidence="4">
    <location>
        <begin position="190"/>
        <end position="205"/>
    </location>
</feature>
<feature type="region of interest" description="Disordered" evidence="4">
    <location>
        <begin position="465"/>
        <end position="500"/>
    </location>
</feature>
<evidence type="ECO:0000256" key="2">
    <source>
        <dbReference type="ARBA" id="ARBA00022884"/>
    </source>
</evidence>
<evidence type="ECO:0000256" key="4">
    <source>
        <dbReference type="SAM" id="MobiDB-lite"/>
    </source>
</evidence>
<feature type="region of interest" description="Disordered" evidence="4">
    <location>
        <begin position="55"/>
        <end position="74"/>
    </location>
</feature>
<reference evidence="6 7" key="1">
    <citation type="submission" date="2019-07" db="EMBL/GenBank/DDBJ databases">
        <authorList>
            <person name="Friedrich A."/>
            <person name="Schacherer J."/>
        </authorList>
    </citation>
    <scope>NUCLEOTIDE SEQUENCE [LARGE SCALE GENOMIC DNA]</scope>
</reference>